<gene>
    <name evidence="1" type="ORF">PAPOLLO_LOCUS18925</name>
</gene>
<reference evidence="1" key="1">
    <citation type="submission" date="2021-04" db="EMBL/GenBank/DDBJ databases">
        <authorList>
            <person name="Tunstrom K."/>
        </authorList>
    </citation>
    <scope>NUCLEOTIDE SEQUENCE</scope>
</reference>
<dbReference type="EMBL" id="CAJQZP010001196">
    <property type="protein sequence ID" value="CAG5027942.1"/>
    <property type="molecule type" value="Genomic_DNA"/>
</dbReference>
<dbReference type="Proteomes" id="UP000691718">
    <property type="component" value="Unassembled WGS sequence"/>
</dbReference>
<evidence type="ECO:0000313" key="2">
    <source>
        <dbReference type="Proteomes" id="UP000691718"/>
    </source>
</evidence>
<evidence type="ECO:0000313" key="1">
    <source>
        <dbReference type="EMBL" id="CAG5027942.1"/>
    </source>
</evidence>
<dbReference type="AlphaFoldDB" id="A0A8S3XKM1"/>
<sequence>MCESKLIADRVVIKRHGEGAKHVKRTSAAPAQSSITTTFEKNNKLDWIGLDDQWRKLPKLKGNFDAAIRPDEFWHKVKQFHEFRLIGKYMLKILALPNANAECERIFSQINDTKTKKRNRLITRTIRGNM</sequence>
<protein>
    <submittedName>
        <fullName evidence="1">(apollo) hypothetical protein</fullName>
    </submittedName>
</protein>
<proteinExistence type="predicted"/>
<keyword evidence="2" id="KW-1185">Reference proteome</keyword>
<comment type="caution">
    <text evidence="1">The sequence shown here is derived from an EMBL/GenBank/DDBJ whole genome shotgun (WGS) entry which is preliminary data.</text>
</comment>
<name>A0A8S3XKM1_PARAO</name>
<dbReference type="OrthoDB" id="6159421at2759"/>
<accession>A0A8S3XKM1</accession>
<organism evidence="1 2">
    <name type="scientific">Parnassius apollo</name>
    <name type="common">Apollo butterfly</name>
    <name type="synonym">Papilio apollo</name>
    <dbReference type="NCBI Taxonomy" id="110799"/>
    <lineage>
        <taxon>Eukaryota</taxon>
        <taxon>Metazoa</taxon>
        <taxon>Ecdysozoa</taxon>
        <taxon>Arthropoda</taxon>
        <taxon>Hexapoda</taxon>
        <taxon>Insecta</taxon>
        <taxon>Pterygota</taxon>
        <taxon>Neoptera</taxon>
        <taxon>Endopterygota</taxon>
        <taxon>Lepidoptera</taxon>
        <taxon>Glossata</taxon>
        <taxon>Ditrysia</taxon>
        <taxon>Papilionoidea</taxon>
        <taxon>Papilionidae</taxon>
        <taxon>Parnassiinae</taxon>
        <taxon>Parnassini</taxon>
        <taxon>Parnassius</taxon>
        <taxon>Parnassius</taxon>
    </lineage>
</organism>